<dbReference type="GO" id="GO:0009451">
    <property type="term" value="P:RNA modification"/>
    <property type="evidence" value="ECO:0007669"/>
    <property type="project" value="InterPro"/>
</dbReference>
<reference evidence="1" key="3">
    <citation type="submission" date="2022-01" db="UniProtKB">
        <authorList>
            <consortium name="EnsemblPlants"/>
        </authorList>
    </citation>
    <scope>IDENTIFICATION</scope>
    <source>
        <strain evidence="1">subsp. vulgare</strain>
    </source>
</reference>
<reference evidence="1" key="2">
    <citation type="submission" date="2020-10" db="EMBL/GenBank/DDBJ databases">
        <authorList>
            <person name="Scholz U."/>
            <person name="Mascher M."/>
            <person name="Fiebig A."/>
        </authorList>
    </citation>
    <scope>NUCLEOTIDE SEQUENCE [LARGE SCALE GENOMIC DNA]</scope>
    <source>
        <strain evidence="1">cv. Morex</strain>
    </source>
</reference>
<dbReference type="InterPro" id="IPR011990">
    <property type="entry name" value="TPR-like_helical_dom_sf"/>
</dbReference>
<dbReference type="EnsemblPlants" id="HORVU.MOREX.r3.2HG0136700.1">
    <property type="protein sequence ID" value="HORVU.MOREX.r3.2HG0136700.1.CDS1"/>
    <property type="gene ID" value="HORVU.MOREX.r3.2HG0136700"/>
</dbReference>
<dbReference type="AlphaFoldDB" id="A0A8I6WQZ5"/>
<accession>A0A8I6WQZ5</accession>
<dbReference type="Proteomes" id="UP000011116">
    <property type="component" value="Chromosome 2H"/>
</dbReference>
<organism evidence="1 2">
    <name type="scientific">Hordeum vulgare subsp. vulgare</name>
    <name type="common">Domesticated barley</name>
    <dbReference type="NCBI Taxonomy" id="112509"/>
    <lineage>
        <taxon>Eukaryota</taxon>
        <taxon>Viridiplantae</taxon>
        <taxon>Streptophyta</taxon>
        <taxon>Embryophyta</taxon>
        <taxon>Tracheophyta</taxon>
        <taxon>Spermatophyta</taxon>
        <taxon>Magnoliopsida</taxon>
        <taxon>Liliopsida</taxon>
        <taxon>Poales</taxon>
        <taxon>Poaceae</taxon>
        <taxon>BOP clade</taxon>
        <taxon>Pooideae</taxon>
        <taxon>Triticodae</taxon>
        <taxon>Triticeae</taxon>
        <taxon>Hordeinae</taxon>
        <taxon>Hordeum</taxon>
    </lineage>
</organism>
<evidence type="ECO:0008006" key="3">
    <source>
        <dbReference type="Google" id="ProtNLM"/>
    </source>
</evidence>
<keyword evidence="2" id="KW-1185">Reference proteome</keyword>
<proteinExistence type="predicted"/>
<dbReference type="GO" id="GO:0003723">
    <property type="term" value="F:RNA binding"/>
    <property type="evidence" value="ECO:0007669"/>
    <property type="project" value="InterPro"/>
</dbReference>
<dbReference type="PANTHER" id="PTHR47926">
    <property type="entry name" value="PENTATRICOPEPTIDE REPEAT-CONTAINING PROTEIN"/>
    <property type="match status" value="1"/>
</dbReference>
<dbReference type="GeneID" id="123425747"/>
<dbReference type="SMR" id="A0A8I6WQZ5"/>
<dbReference type="RefSeq" id="XP_044965398.1">
    <property type="nucleotide sequence ID" value="XM_045109463.1"/>
</dbReference>
<evidence type="ECO:0000313" key="2">
    <source>
        <dbReference type="Proteomes" id="UP000011116"/>
    </source>
</evidence>
<dbReference type="Gene3D" id="1.25.40.10">
    <property type="entry name" value="Tetratricopeptide repeat domain"/>
    <property type="match status" value="1"/>
</dbReference>
<dbReference type="KEGG" id="hvg:123425747"/>
<sequence>MAPAPASVATHMWTGSPYSFAVLERLLQKHFSVPRRLLQVHALLLTSGALSTSDAAATFPYNCLIHAHLRLPASTITPLCAPLRLFSAMLAAGAYPNGHTFPSLLRSASASGPATRSLHAQCLRHGLTADRFVACSLVSSYGRAGRLGCDASKVFDEIASPNLASSIAMLDVLCLRKVFCCSHLR</sequence>
<dbReference type="Gramene" id="HORVU.MOREX.r3.2HG0136700.1">
    <property type="protein sequence ID" value="HORVU.MOREX.r3.2HG0136700.1.CDS1"/>
    <property type="gene ID" value="HORVU.MOREX.r3.2HG0136700"/>
</dbReference>
<dbReference type="InterPro" id="IPR046960">
    <property type="entry name" value="PPR_At4g14850-like_plant"/>
</dbReference>
<dbReference type="OrthoDB" id="185373at2759"/>
<dbReference type="PANTHER" id="PTHR47926:SF348">
    <property type="entry name" value="PENTATRICOPEPTIDE REPEAT-CONTAINING PROTEIN"/>
    <property type="match status" value="1"/>
</dbReference>
<protein>
    <recommendedName>
        <fullName evidence="3">Pentatricopeptide repeat-containing protein</fullName>
    </recommendedName>
</protein>
<evidence type="ECO:0000313" key="1">
    <source>
        <dbReference type="EnsemblPlants" id="HORVU.MOREX.r3.2HG0136700.1.CDS1"/>
    </source>
</evidence>
<gene>
    <name evidence="1" type="primary">LOC123425747</name>
</gene>
<reference evidence="2" key="1">
    <citation type="journal article" date="2012" name="Nature">
        <title>A physical, genetic and functional sequence assembly of the barley genome.</title>
        <authorList>
            <consortium name="The International Barley Genome Sequencing Consortium"/>
            <person name="Mayer K.F."/>
            <person name="Waugh R."/>
            <person name="Brown J.W."/>
            <person name="Schulman A."/>
            <person name="Langridge P."/>
            <person name="Platzer M."/>
            <person name="Fincher G.B."/>
            <person name="Muehlbauer G.J."/>
            <person name="Sato K."/>
            <person name="Close T.J."/>
            <person name="Wise R.P."/>
            <person name="Stein N."/>
        </authorList>
    </citation>
    <scope>NUCLEOTIDE SEQUENCE [LARGE SCALE GENOMIC DNA]</scope>
    <source>
        <strain evidence="2">cv. Morex</strain>
    </source>
</reference>
<name>A0A8I6WQZ5_HORVV</name>